<dbReference type="GO" id="GO:0000978">
    <property type="term" value="F:RNA polymerase II cis-regulatory region sequence-specific DNA binding"/>
    <property type="evidence" value="ECO:0007669"/>
    <property type="project" value="TreeGrafter"/>
</dbReference>
<sequence length="101" mass="12266">MIFCCPSSDCGREYKCKFNLKRHFESSHLGLKHFICEMCNKSFASKQILKEHMHRHLGIKPYKCPVCQHFFRQYSQLCLHRRKHDIKYRKAVEVEEEFDEL</sequence>
<gene>
    <name evidence="7" type="ORF">SteCoe_30516</name>
</gene>
<dbReference type="GO" id="GO:0005634">
    <property type="term" value="C:nucleus"/>
    <property type="evidence" value="ECO:0007669"/>
    <property type="project" value="UniProtKB-ARBA"/>
</dbReference>
<dbReference type="InterPro" id="IPR013087">
    <property type="entry name" value="Znf_C2H2_type"/>
</dbReference>
<evidence type="ECO:0000259" key="6">
    <source>
        <dbReference type="PROSITE" id="PS50157"/>
    </source>
</evidence>
<dbReference type="Proteomes" id="UP000187209">
    <property type="component" value="Unassembled WGS sequence"/>
</dbReference>
<feature type="domain" description="C2H2-type" evidence="6">
    <location>
        <begin position="34"/>
        <end position="61"/>
    </location>
</feature>
<dbReference type="OrthoDB" id="8117402at2759"/>
<reference evidence="7 8" key="1">
    <citation type="submission" date="2016-11" db="EMBL/GenBank/DDBJ databases">
        <title>The macronuclear genome of Stentor coeruleus: a giant cell with tiny introns.</title>
        <authorList>
            <person name="Slabodnick M."/>
            <person name="Ruby J.G."/>
            <person name="Reiff S.B."/>
            <person name="Swart E.C."/>
            <person name="Gosai S."/>
            <person name="Prabakaran S."/>
            <person name="Witkowska E."/>
            <person name="Larue G.E."/>
            <person name="Fisher S."/>
            <person name="Freeman R.M."/>
            <person name="Gunawardena J."/>
            <person name="Chu W."/>
            <person name="Stover N.A."/>
            <person name="Gregory B.D."/>
            <person name="Nowacki M."/>
            <person name="Derisi J."/>
            <person name="Roy S.W."/>
            <person name="Marshall W.F."/>
            <person name="Sood P."/>
        </authorList>
    </citation>
    <scope>NUCLEOTIDE SEQUENCE [LARGE SCALE GENOMIC DNA]</scope>
    <source>
        <strain evidence="7">WM001</strain>
    </source>
</reference>
<protein>
    <recommendedName>
        <fullName evidence="6">C2H2-type domain-containing protein</fullName>
    </recommendedName>
</protein>
<keyword evidence="4" id="KW-0862">Zinc</keyword>
<dbReference type="GO" id="GO:0000981">
    <property type="term" value="F:DNA-binding transcription factor activity, RNA polymerase II-specific"/>
    <property type="evidence" value="ECO:0007669"/>
    <property type="project" value="TreeGrafter"/>
</dbReference>
<dbReference type="Pfam" id="PF00096">
    <property type="entry name" value="zf-C2H2"/>
    <property type="match status" value="1"/>
</dbReference>
<evidence type="ECO:0000313" key="8">
    <source>
        <dbReference type="Proteomes" id="UP000187209"/>
    </source>
</evidence>
<dbReference type="SMART" id="SM00355">
    <property type="entry name" value="ZnF_C2H2"/>
    <property type="match status" value="3"/>
</dbReference>
<dbReference type="PANTHER" id="PTHR19818:SF139">
    <property type="entry name" value="PAIR-RULE PROTEIN ODD-PAIRED"/>
    <property type="match status" value="1"/>
</dbReference>
<dbReference type="PANTHER" id="PTHR19818">
    <property type="entry name" value="ZINC FINGER PROTEIN ZIC AND GLI"/>
    <property type="match status" value="1"/>
</dbReference>
<evidence type="ECO:0000256" key="2">
    <source>
        <dbReference type="ARBA" id="ARBA00022737"/>
    </source>
</evidence>
<dbReference type="InterPro" id="IPR036236">
    <property type="entry name" value="Znf_C2H2_sf"/>
</dbReference>
<evidence type="ECO:0000256" key="4">
    <source>
        <dbReference type="ARBA" id="ARBA00022833"/>
    </source>
</evidence>
<keyword evidence="8" id="KW-1185">Reference proteome</keyword>
<dbReference type="GO" id="GO:0045944">
    <property type="term" value="P:positive regulation of transcription by RNA polymerase II"/>
    <property type="evidence" value="ECO:0007669"/>
    <property type="project" value="UniProtKB-ARBA"/>
</dbReference>
<name>A0A1R2B3R7_9CILI</name>
<keyword evidence="2" id="KW-0677">Repeat</keyword>
<feature type="domain" description="C2H2-type" evidence="6">
    <location>
        <begin position="62"/>
        <end position="84"/>
    </location>
</feature>
<accession>A0A1R2B3R7</accession>
<evidence type="ECO:0000256" key="5">
    <source>
        <dbReference type="PROSITE-ProRule" id="PRU00042"/>
    </source>
</evidence>
<evidence type="ECO:0000256" key="1">
    <source>
        <dbReference type="ARBA" id="ARBA00022723"/>
    </source>
</evidence>
<dbReference type="PROSITE" id="PS50157">
    <property type="entry name" value="ZINC_FINGER_C2H2_2"/>
    <property type="match status" value="3"/>
</dbReference>
<feature type="domain" description="C2H2-type" evidence="6">
    <location>
        <begin position="3"/>
        <end position="33"/>
    </location>
</feature>
<evidence type="ECO:0000313" key="7">
    <source>
        <dbReference type="EMBL" id="OMJ71315.1"/>
    </source>
</evidence>
<organism evidence="7 8">
    <name type="scientific">Stentor coeruleus</name>
    <dbReference type="NCBI Taxonomy" id="5963"/>
    <lineage>
        <taxon>Eukaryota</taxon>
        <taxon>Sar</taxon>
        <taxon>Alveolata</taxon>
        <taxon>Ciliophora</taxon>
        <taxon>Postciliodesmatophora</taxon>
        <taxon>Heterotrichea</taxon>
        <taxon>Heterotrichida</taxon>
        <taxon>Stentoridae</taxon>
        <taxon>Stentor</taxon>
    </lineage>
</organism>
<evidence type="ECO:0000256" key="3">
    <source>
        <dbReference type="ARBA" id="ARBA00022771"/>
    </source>
</evidence>
<dbReference type="Gene3D" id="3.30.160.60">
    <property type="entry name" value="Classic Zinc Finger"/>
    <property type="match status" value="2"/>
</dbReference>
<dbReference type="EMBL" id="MPUH01001002">
    <property type="protein sequence ID" value="OMJ71315.1"/>
    <property type="molecule type" value="Genomic_DNA"/>
</dbReference>
<dbReference type="AlphaFoldDB" id="A0A1R2B3R7"/>
<dbReference type="FunFam" id="3.30.160.60:FF:000446">
    <property type="entry name" value="Zinc finger protein"/>
    <property type="match status" value="2"/>
</dbReference>
<comment type="caution">
    <text evidence="7">The sequence shown here is derived from an EMBL/GenBank/DDBJ whole genome shotgun (WGS) entry which is preliminary data.</text>
</comment>
<keyword evidence="1" id="KW-0479">Metal-binding</keyword>
<keyword evidence="3 5" id="KW-0863">Zinc-finger</keyword>
<dbReference type="PROSITE" id="PS00028">
    <property type="entry name" value="ZINC_FINGER_C2H2_1"/>
    <property type="match status" value="3"/>
</dbReference>
<dbReference type="InterPro" id="IPR050329">
    <property type="entry name" value="GLI_C2H2-zinc-finger"/>
</dbReference>
<dbReference type="SUPFAM" id="SSF57667">
    <property type="entry name" value="beta-beta-alpha zinc fingers"/>
    <property type="match status" value="1"/>
</dbReference>
<dbReference type="Pfam" id="PF13894">
    <property type="entry name" value="zf-C2H2_4"/>
    <property type="match status" value="1"/>
</dbReference>
<proteinExistence type="predicted"/>
<dbReference type="GO" id="GO:0008270">
    <property type="term" value="F:zinc ion binding"/>
    <property type="evidence" value="ECO:0007669"/>
    <property type="project" value="UniProtKB-KW"/>
</dbReference>